<accession>A0A412EZE2</accession>
<dbReference type="AlphaFoldDB" id="A0A412EZE2"/>
<reference evidence="1 2" key="1">
    <citation type="submission" date="2018-08" db="EMBL/GenBank/DDBJ databases">
        <title>A genome reference for cultivated species of the human gut microbiota.</title>
        <authorList>
            <person name="Zou Y."/>
            <person name="Xue W."/>
            <person name="Luo G."/>
        </authorList>
    </citation>
    <scope>NUCLEOTIDE SEQUENCE [LARGE SCALE GENOMIC DNA]</scope>
    <source>
        <strain evidence="1 2">AF25-11</strain>
    </source>
</reference>
<evidence type="ECO:0000313" key="2">
    <source>
        <dbReference type="Proteomes" id="UP000283652"/>
    </source>
</evidence>
<dbReference type="Proteomes" id="UP000283652">
    <property type="component" value="Unassembled WGS sequence"/>
</dbReference>
<dbReference type="EMBL" id="QRUK01000017">
    <property type="protein sequence ID" value="RGR58364.1"/>
    <property type="molecule type" value="Genomic_DNA"/>
</dbReference>
<organism evidence="1 2">
    <name type="scientific">Dorea formicigenerans</name>
    <dbReference type="NCBI Taxonomy" id="39486"/>
    <lineage>
        <taxon>Bacteria</taxon>
        <taxon>Bacillati</taxon>
        <taxon>Bacillota</taxon>
        <taxon>Clostridia</taxon>
        <taxon>Lachnospirales</taxon>
        <taxon>Lachnospiraceae</taxon>
        <taxon>Dorea</taxon>
    </lineage>
</organism>
<evidence type="ECO:0008006" key="3">
    <source>
        <dbReference type="Google" id="ProtNLM"/>
    </source>
</evidence>
<protein>
    <recommendedName>
        <fullName evidence="3">Phage gp6-like head-tail connector protein</fullName>
    </recommendedName>
</protein>
<proteinExistence type="predicted"/>
<dbReference type="RefSeq" id="WP_118398721.1">
    <property type="nucleotide sequence ID" value="NZ_QRUK01000017.1"/>
</dbReference>
<comment type="caution">
    <text evidence="1">The sequence shown here is derived from an EMBL/GenBank/DDBJ whole genome shotgun (WGS) entry which is preliminary data.</text>
</comment>
<evidence type="ECO:0000313" key="1">
    <source>
        <dbReference type="EMBL" id="RGR58364.1"/>
    </source>
</evidence>
<gene>
    <name evidence="1" type="ORF">DWY33_09585</name>
</gene>
<sequence>MAYATYEDIRKRKGTDISDTNYVMALLEDAAIIIDAYNRNATDETKKLVSCNMVIRTLGSREEGVPIGTTQTTTTAMVYSQTWTNANGSGELYLTKLDKKILGVGNRIGYTNPYSGLIQTEEEA</sequence>
<name>A0A412EZE2_9FIRM</name>